<dbReference type="EnsemblMetazoa" id="OVOC845.1">
    <property type="protein sequence ID" value="OVOC845.1"/>
    <property type="gene ID" value="WBGene00237654"/>
</dbReference>
<evidence type="ECO:0000313" key="1">
    <source>
        <dbReference type="EnsemblMetazoa" id="OVOC845.1"/>
    </source>
</evidence>
<reference evidence="2" key="1">
    <citation type="submission" date="2013-10" db="EMBL/GenBank/DDBJ databases">
        <title>Genome sequencing of Onchocerca volvulus.</title>
        <authorList>
            <person name="Cotton J."/>
            <person name="Tsai J."/>
            <person name="Stanley E."/>
            <person name="Tracey A."/>
            <person name="Holroyd N."/>
            <person name="Lustigman S."/>
            <person name="Berriman M."/>
        </authorList>
    </citation>
    <scope>NUCLEOTIDE SEQUENCE</scope>
</reference>
<dbReference type="EMBL" id="CMVM020000023">
    <property type="status" value="NOT_ANNOTATED_CDS"/>
    <property type="molecule type" value="Genomic_DNA"/>
</dbReference>
<dbReference type="Proteomes" id="UP000024404">
    <property type="component" value="Unassembled WGS sequence"/>
</dbReference>
<reference evidence="1" key="2">
    <citation type="submission" date="2022-06" db="UniProtKB">
        <authorList>
            <consortium name="EnsemblMetazoa"/>
        </authorList>
    </citation>
    <scope>IDENTIFICATION</scope>
</reference>
<dbReference type="AlphaFoldDB" id="A0A8R1TZS7"/>
<keyword evidence="2" id="KW-1185">Reference proteome</keyword>
<proteinExistence type="predicted"/>
<evidence type="ECO:0000313" key="2">
    <source>
        <dbReference type="Proteomes" id="UP000024404"/>
    </source>
</evidence>
<protein>
    <submittedName>
        <fullName evidence="1">Uncharacterized protein</fullName>
    </submittedName>
</protein>
<accession>A0A8R1TZS7</accession>
<sequence length="45" mass="5280">MHSNRLLLFGEISQSIAEKKTAYLSLEVLLFLLKIESEYCFFIKL</sequence>
<name>A0A8R1TZS7_ONCVO</name>
<organism evidence="1 2">
    <name type="scientific">Onchocerca volvulus</name>
    <dbReference type="NCBI Taxonomy" id="6282"/>
    <lineage>
        <taxon>Eukaryota</taxon>
        <taxon>Metazoa</taxon>
        <taxon>Ecdysozoa</taxon>
        <taxon>Nematoda</taxon>
        <taxon>Chromadorea</taxon>
        <taxon>Rhabditida</taxon>
        <taxon>Spirurina</taxon>
        <taxon>Spiruromorpha</taxon>
        <taxon>Filarioidea</taxon>
        <taxon>Onchocercidae</taxon>
        <taxon>Onchocerca</taxon>
    </lineage>
</organism>